<comment type="caution">
    <text evidence="1">The sequence shown here is derived from an EMBL/GenBank/DDBJ whole genome shotgun (WGS) entry which is preliminary data.</text>
</comment>
<gene>
    <name evidence="1" type="ORF">ENJ89_02200</name>
</gene>
<accession>A0A7V5PMU7</accession>
<sequence>MEVQSLEFGRLQIDGRVYTEDIVIDGQKIQPRRKDASRKYKHRYGHTPLSAEENIPWQCKRLVIGSGIYGSLPVMPEVEQRAEQLGVELLVIPTRDAIKYLNEPDTNFVLHLTC</sequence>
<dbReference type="Proteomes" id="UP000886124">
    <property type="component" value="Unassembled WGS sequence"/>
</dbReference>
<dbReference type="SUPFAM" id="SSF64076">
    <property type="entry name" value="MTH938-like"/>
    <property type="match status" value="1"/>
</dbReference>
<dbReference type="Gene3D" id="3.40.1230.10">
    <property type="entry name" value="MTH938-like"/>
    <property type="match status" value="1"/>
</dbReference>
<reference evidence="1" key="1">
    <citation type="journal article" date="2020" name="mSystems">
        <title>Genome- and Community-Level Interaction Insights into Carbon Utilization and Element Cycling Functions of Hydrothermarchaeota in Hydrothermal Sediment.</title>
        <authorList>
            <person name="Zhou Z."/>
            <person name="Liu Y."/>
            <person name="Xu W."/>
            <person name="Pan J."/>
            <person name="Luo Z.H."/>
            <person name="Li M."/>
        </authorList>
    </citation>
    <scope>NUCLEOTIDE SEQUENCE [LARGE SCALE GENOMIC DNA]</scope>
    <source>
        <strain evidence="1">HyVt-527</strain>
    </source>
</reference>
<organism evidence="1">
    <name type="scientific">Caldithrix abyssi</name>
    <dbReference type="NCBI Taxonomy" id="187145"/>
    <lineage>
        <taxon>Bacteria</taxon>
        <taxon>Pseudomonadati</taxon>
        <taxon>Calditrichota</taxon>
        <taxon>Calditrichia</taxon>
        <taxon>Calditrichales</taxon>
        <taxon>Calditrichaceae</taxon>
        <taxon>Caldithrix</taxon>
    </lineage>
</organism>
<evidence type="ECO:0000313" key="1">
    <source>
        <dbReference type="EMBL" id="HHJ51982.1"/>
    </source>
</evidence>
<dbReference type="InterPro" id="IPR036748">
    <property type="entry name" value="MTH938-like_sf"/>
</dbReference>
<name>A0A7V5PMU7_CALAY</name>
<dbReference type="EMBL" id="DROD01000160">
    <property type="protein sequence ID" value="HHJ51982.1"/>
    <property type="molecule type" value="Genomic_DNA"/>
</dbReference>
<protein>
    <submittedName>
        <fullName evidence="1">Uncharacterized protein</fullName>
    </submittedName>
</protein>
<dbReference type="AlphaFoldDB" id="A0A7V5PMU7"/>
<proteinExistence type="predicted"/>